<dbReference type="Pfam" id="PF00734">
    <property type="entry name" value="CBM_1"/>
    <property type="match status" value="2"/>
</dbReference>
<dbReference type="EMBL" id="CAUYUJ010003176">
    <property type="protein sequence ID" value="CAK0804155.1"/>
    <property type="molecule type" value="Genomic_DNA"/>
</dbReference>
<comment type="caution">
    <text evidence="7">The sequence shown here is derived from an EMBL/GenBank/DDBJ whole genome shotgun (WGS) entry which is preliminary data.</text>
</comment>
<evidence type="ECO:0000256" key="5">
    <source>
        <dbReference type="SAM" id="SignalP"/>
    </source>
</evidence>
<dbReference type="SUPFAM" id="SSF57180">
    <property type="entry name" value="Cellulose-binding domain"/>
    <property type="match status" value="2"/>
</dbReference>
<feature type="compositionally biased region" description="Low complexity" evidence="4">
    <location>
        <begin position="207"/>
        <end position="240"/>
    </location>
</feature>
<dbReference type="Proteomes" id="UP001189429">
    <property type="component" value="Unassembled WGS sequence"/>
</dbReference>
<feature type="chain" id="PRO_5045397797" description="CBM1 domain-containing protein" evidence="5">
    <location>
        <begin position="22"/>
        <end position="417"/>
    </location>
</feature>
<dbReference type="InterPro" id="IPR035971">
    <property type="entry name" value="CBD_sf"/>
</dbReference>
<feature type="signal peptide" evidence="5">
    <location>
        <begin position="1"/>
        <end position="21"/>
    </location>
</feature>
<dbReference type="Gene3D" id="2.70.50.70">
    <property type="match status" value="1"/>
</dbReference>
<evidence type="ECO:0000256" key="3">
    <source>
        <dbReference type="ARBA" id="ARBA00023008"/>
    </source>
</evidence>
<evidence type="ECO:0000256" key="4">
    <source>
        <dbReference type="SAM" id="MobiDB-lite"/>
    </source>
</evidence>
<keyword evidence="3" id="KW-0186">Copper</keyword>
<dbReference type="InterPro" id="IPR052282">
    <property type="entry name" value="Starch-active_LPMO"/>
</dbReference>
<dbReference type="PROSITE" id="PS51164">
    <property type="entry name" value="CBM1_2"/>
    <property type="match status" value="2"/>
</dbReference>
<protein>
    <recommendedName>
        <fullName evidence="6">CBM1 domain-containing protein</fullName>
    </recommendedName>
</protein>
<feature type="region of interest" description="Disordered" evidence="4">
    <location>
        <begin position="207"/>
        <end position="287"/>
    </location>
</feature>
<sequence length="417" mass="43382">MPARAAQRALLALAGLAGASAHGAVTRPSPRRLASRPYCPWCIGEHQALANPWGIVNRSVVPSSPCMGTSRADRAYTPAEFSHYGGLVEEASGAYVAGEPFETTIVLDADHNGDARWSFCPHLEAETEECFGRAEHLLTEWTDVHAHWGEASTQDHAFDGRHFPQTVRLPASVPQGAVTLRWQWVCKWTDEVFVSCIDVHVAAGSSVTAPVPTSAPTSSPTSAATAAPFPAPTLAPTAVPVQPPVTAPSPAPTAAPSPAPTSPPTQPLLSAPSPAPTPTPSSVPAPAPAHACVGEWQKCGGQGWTGPDCCTAGLACAFENAWHSKCMRDEYGGPCSENWEQCGGEGWRGPTCCAPGLQCESLSGHYSQCRPEGTAALVRIRDHHGGFLARGPVLFQTAAAVLEGGGRCAGAGPSSSL</sequence>
<feature type="domain" description="CBM1" evidence="6">
    <location>
        <begin position="334"/>
        <end position="370"/>
    </location>
</feature>
<feature type="compositionally biased region" description="Pro residues" evidence="4">
    <location>
        <begin position="241"/>
        <end position="266"/>
    </location>
</feature>
<evidence type="ECO:0000313" key="8">
    <source>
        <dbReference type="Proteomes" id="UP001189429"/>
    </source>
</evidence>
<name>A0ABN9QK63_9DINO</name>
<feature type="domain" description="CBM1" evidence="6">
    <location>
        <begin position="291"/>
        <end position="327"/>
    </location>
</feature>
<keyword evidence="8" id="KW-1185">Reference proteome</keyword>
<accession>A0ABN9QK63</accession>
<gene>
    <name evidence="7" type="ORF">PCOR1329_LOCUS11061</name>
</gene>
<proteinExistence type="predicted"/>
<dbReference type="PANTHER" id="PTHR36575:SF2">
    <property type="entry name" value="CHITIN-BINDING TYPE-4 DOMAIN-CONTAINING PROTEIN-RELATED"/>
    <property type="match status" value="1"/>
</dbReference>
<evidence type="ECO:0000256" key="2">
    <source>
        <dbReference type="ARBA" id="ARBA00022729"/>
    </source>
</evidence>
<evidence type="ECO:0000313" key="7">
    <source>
        <dbReference type="EMBL" id="CAK0804155.1"/>
    </source>
</evidence>
<comment type="cofactor">
    <cofactor evidence="1">
        <name>Cu(2+)</name>
        <dbReference type="ChEBI" id="CHEBI:29036"/>
    </cofactor>
</comment>
<keyword evidence="2 5" id="KW-0732">Signal</keyword>
<dbReference type="InterPro" id="IPR000254">
    <property type="entry name" value="CBD"/>
</dbReference>
<dbReference type="SMART" id="SM00236">
    <property type="entry name" value="fCBD"/>
    <property type="match status" value="2"/>
</dbReference>
<evidence type="ECO:0000259" key="6">
    <source>
        <dbReference type="PROSITE" id="PS51164"/>
    </source>
</evidence>
<organism evidence="7 8">
    <name type="scientific">Prorocentrum cordatum</name>
    <dbReference type="NCBI Taxonomy" id="2364126"/>
    <lineage>
        <taxon>Eukaryota</taxon>
        <taxon>Sar</taxon>
        <taxon>Alveolata</taxon>
        <taxon>Dinophyceae</taxon>
        <taxon>Prorocentrales</taxon>
        <taxon>Prorocentraceae</taxon>
        <taxon>Prorocentrum</taxon>
    </lineage>
</organism>
<evidence type="ECO:0000256" key="1">
    <source>
        <dbReference type="ARBA" id="ARBA00001973"/>
    </source>
</evidence>
<dbReference type="PANTHER" id="PTHR36575">
    <property type="entry name" value="BINDING PROTEIN, PUTATIVE (AFU_ORTHOLOGUE AFUA_1G14430)-RELATED"/>
    <property type="match status" value="1"/>
</dbReference>
<feature type="compositionally biased region" description="Pro residues" evidence="4">
    <location>
        <begin position="273"/>
        <end position="287"/>
    </location>
</feature>
<reference evidence="7" key="1">
    <citation type="submission" date="2023-10" db="EMBL/GenBank/DDBJ databases">
        <authorList>
            <person name="Chen Y."/>
            <person name="Shah S."/>
            <person name="Dougan E. K."/>
            <person name="Thang M."/>
            <person name="Chan C."/>
        </authorList>
    </citation>
    <scope>NUCLEOTIDE SEQUENCE [LARGE SCALE GENOMIC DNA]</scope>
</reference>